<evidence type="ECO:0000256" key="5">
    <source>
        <dbReference type="ARBA" id="ARBA00022806"/>
    </source>
</evidence>
<reference evidence="12" key="2">
    <citation type="journal article" date="2021" name="PeerJ">
        <title>Extensive microbial diversity within the chicken gut microbiome revealed by metagenomics and culture.</title>
        <authorList>
            <person name="Gilroy R."/>
            <person name="Ravi A."/>
            <person name="Getino M."/>
            <person name="Pursley I."/>
            <person name="Horton D.L."/>
            <person name="Alikhan N.F."/>
            <person name="Baker D."/>
            <person name="Gharbi K."/>
            <person name="Hall N."/>
            <person name="Watson M."/>
            <person name="Adriaenssens E.M."/>
            <person name="Foster-Nyarko E."/>
            <person name="Jarju S."/>
            <person name="Secka A."/>
            <person name="Antonio M."/>
            <person name="Oren A."/>
            <person name="Chaudhuri R.R."/>
            <person name="La Ragione R."/>
            <person name="Hildebrand F."/>
            <person name="Pallen M.J."/>
        </authorList>
    </citation>
    <scope>NUCLEOTIDE SEQUENCE</scope>
    <source>
        <strain evidence="12">CHK189-12415</strain>
    </source>
</reference>
<comment type="similarity">
    <text evidence="9">In the N-terminal section; belongs to the UvrB family.</text>
</comment>
<dbReference type="Pfam" id="PF02559">
    <property type="entry name" value="CarD_TRCF_RID"/>
    <property type="match status" value="1"/>
</dbReference>
<protein>
    <recommendedName>
        <fullName evidence="9">Transcription-repair-coupling factor</fullName>
        <shortName evidence="9">TRCF</shortName>
        <ecNumber evidence="9">3.6.4.-</ecNumber>
    </recommendedName>
</protein>
<dbReference type="Pfam" id="PF03461">
    <property type="entry name" value="TRCF"/>
    <property type="match status" value="1"/>
</dbReference>
<dbReference type="NCBIfam" id="TIGR00580">
    <property type="entry name" value="mfd"/>
    <property type="match status" value="1"/>
</dbReference>
<comment type="caution">
    <text evidence="12">The sequence shown here is derived from an EMBL/GenBank/DDBJ whole genome shotgun (WGS) entry which is preliminary data.</text>
</comment>
<dbReference type="PROSITE" id="PS51194">
    <property type="entry name" value="HELICASE_CTER"/>
    <property type="match status" value="1"/>
</dbReference>
<evidence type="ECO:0000256" key="8">
    <source>
        <dbReference type="ARBA" id="ARBA00023204"/>
    </source>
</evidence>
<keyword evidence="5" id="KW-0347">Helicase</keyword>
<dbReference type="GO" id="GO:0000716">
    <property type="term" value="P:transcription-coupled nucleotide-excision repair, DNA damage recognition"/>
    <property type="evidence" value="ECO:0007669"/>
    <property type="project" value="UniProtKB-UniRule"/>
</dbReference>
<dbReference type="HAMAP" id="MF_00969">
    <property type="entry name" value="TRCF"/>
    <property type="match status" value="1"/>
</dbReference>
<dbReference type="InterPro" id="IPR041471">
    <property type="entry name" value="UvrB_inter"/>
</dbReference>
<dbReference type="InterPro" id="IPR004576">
    <property type="entry name" value="Mfd"/>
</dbReference>
<keyword evidence="3 9" id="KW-0227">DNA damage</keyword>
<keyword evidence="4 9" id="KW-0378">Hydrolase</keyword>
<keyword evidence="2 9" id="KW-0547">Nucleotide-binding</keyword>
<keyword evidence="1 9" id="KW-0963">Cytoplasm</keyword>
<dbReference type="Pfam" id="PF00270">
    <property type="entry name" value="DEAD"/>
    <property type="match status" value="1"/>
</dbReference>
<dbReference type="InterPro" id="IPR005118">
    <property type="entry name" value="TRCF_C"/>
</dbReference>
<organism evidence="12 13">
    <name type="scientific">Candidatus Faecivivens stercoravium</name>
    <dbReference type="NCBI Taxonomy" id="2840803"/>
    <lineage>
        <taxon>Bacteria</taxon>
        <taxon>Bacillati</taxon>
        <taxon>Bacillota</taxon>
        <taxon>Clostridia</taxon>
        <taxon>Eubacteriales</taxon>
        <taxon>Oscillospiraceae</taxon>
        <taxon>Oscillospiraceae incertae sedis</taxon>
        <taxon>Candidatus Faecivivens</taxon>
    </lineage>
</organism>
<dbReference type="Gene3D" id="3.40.50.11180">
    <property type="match status" value="1"/>
</dbReference>
<evidence type="ECO:0000256" key="3">
    <source>
        <dbReference type="ARBA" id="ARBA00022763"/>
    </source>
</evidence>
<evidence type="ECO:0000256" key="7">
    <source>
        <dbReference type="ARBA" id="ARBA00023125"/>
    </source>
</evidence>
<name>A0A9D1J5Q2_9FIRM</name>
<dbReference type="Gene3D" id="3.40.50.300">
    <property type="entry name" value="P-loop containing nucleotide triphosphate hydrolases"/>
    <property type="match status" value="2"/>
</dbReference>
<dbReference type="InterPro" id="IPR003711">
    <property type="entry name" value="CarD-like/TRCF_RID"/>
</dbReference>
<dbReference type="InterPro" id="IPR037235">
    <property type="entry name" value="TRCF-like_C_D7"/>
</dbReference>
<keyword evidence="6 9" id="KW-0067">ATP-binding</keyword>
<comment type="similarity">
    <text evidence="9">In the C-terminal section; belongs to the helicase family. RecG subfamily.</text>
</comment>
<evidence type="ECO:0000256" key="4">
    <source>
        <dbReference type="ARBA" id="ARBA00022801"/>
    </source>
</evidence>
<dbReference type="SUPFAM" id="SSF141259">
    <property type="entry name" value="CarD-like"/>
    <property type="match status" value="1"/>
</dbReference>
<gene>
    <name evidence="9 12" type="primary">mfd</name>
    <name evidence="12" type="ORF">IAB37_09415</name>
</gene>
<dbReference type="Proteomes" id="UP000824241">
    <property type="component" value="Unassembled WGS sequence"/>
</dbReference>
<evidence type="ECO:0000259" key="10">
    <source>
        <dbReference type="PROSITE" id="PS51192"/>
    </source>
</evidence>
<keyword evidence="7 9" id="KW-0238">DNA-binding</keyword>
<evidence type="ECO:0000256" key="2">
    <source>
        <dbReference type="ARBA" id="ARBA00022741"/>
    </source>
</evidence>
<dbReference type="SMART" id="SM00490">
    <property type="entry name" value="HELICc"/>
    <property type="match status" value="1"/>
</dbReference>
<dbReference type="CDD" id="cd17991">
    <property type="entry name" value="DEXHc_TRCF"/>
    <property type="match status" value="1"/>
</dbReference>
<evidence type="ECO:0000256" key="9">
    <source>
        <dbReference type="HAMAP-Rule" id="MF_00969"/>
    </source>
</evidence>
<evidence type="ECO:0000313" key="13">
    <source>
        <dbReference type="Proteomes" id="UP000824241"/>
    </source>
</evidence>
<accession>A0A9D1J5Q2</accession>
<dbReference type="GO" id="GO:0006355">
    <property type="term" value="P:regulation of DNA-templated transcription"/>
    <property type="evidence" value="ECO:0007669"/>
    <property type="project" value="UniProtKB-UniRule"/>
</dbReference>
<dbReference type="GO" id="GO:0003684">
    <property type="term" value="F:damaged DNA binding"/>
    <property type="evidence" value="ECO:0007669"/>
    <property type="project" value="InterPro"/>
</dbReference>
<comment type="function">
    <text evidence="9">Couples transcription and DNA repair by recognizing RNA polymerase (RNAP) stalled at DNA lesions. Mediates ATP-dependent release of RNAP and its truncated transcript from the DNA, and recruitment of nucleotide excision repair machinery to the damaged site.</text>
</comment>
<keyword evidence="8 9" id="KW-0234">DNA repair</keyword>
<dbReference type="Gene3D" id="3.90.1150.50">
    <property type="entry name" value="Transcription-repair-coupling factor, D7 domain"/>
    <property type="match status" value="1"/>
</dbReference>
<dbReference type="SMART" id="SM00982">
    <property type="entry name" value="TRCF"/>
    <property type="match status" value="1"/>
</dbReference>
<dbReference type="EC" id="3.6.4.-" evidence="9"/>
<evidence type="ECO:0000313" key="12">
    <source>
        <dbReference type="EMBL" id="HIR61778.1"/>
    </source>
</evidence>
<dbReference type="GO" id="GO:0005524">
    <property type="term" value="F:ATP binding"/>
    <property type="evidence" value="ECO:0007669"/>
    <property type="project" value="UniProtKB-UniRule"/>
</dbReference>
<dbReference type="InterPro" id="IPR014001">
    <property type="entry name" value="Helicase_ATP-bd"/>
</dbReference>
<dbReference type="InterPro" id="IPR036101">
    <property type="entry name" value="CarD-like/TRCF_RID_sf"/>
</dbReference>
<evidence type="ECO:0000259" key="11">
    <source>
        <dbReference type="PROSITE" id="PS51194"/>
    </source>
</evidence>
<dbReference type="AlphaFoldDB" id="A0A9D1J5Q2"/>
<evidence type="ECO:0000256" key="1">
    <source>
        <dbReference type="ARBA" id="ARBA00022490"/>
    </source>
</evidence>
<reference evidence="12" key="1">
    <citation type="submission" date="2020-10" db="EMBL/GenBank/DDBJ databases">
        <authorList>
            <person name="Gilroy R."/>
        </authorList>
    </citation>
    <scope>NUCLEOTIDE SEQUENCE</scope>
    <source>
        <strain evidence="12">CHK189-12415</strain>
    </source>
</reference>
<feature type="domain" description="Helicase C-terminal" evidence="11">
    <location>
        <begin position="800"/>
        <end position="953"/>
    </location>
</feature>
<dbReference type="PANTHER" id="PTHR47964">
    <property type="entry name" value="ATP-DEPENDENT DNA HELICASE HOMOLOG RECG, CHLOROPLASTIC"/>
    <property type="match status" value="1"/>
</dbReference>
<dbReference type="InterPro" id="IPR011545">
    <property type="entry name" value="DEAD/DEAH_box_helicase_dom"/>
</dbReference>
<dbReference type="GO" id="GO:0016787">
    <property type="term" value="F:hydrolase activity"/>
    <property type="evidence" value="ECO:0007669"/>
    <property type="project" value="UniProtKB-KW"/>
</dbReference>
<dbReference type="Gene3D" id="2.40.10.170">
    <property type="match status" value="1"/>
</dbReference>
<dbReference type="SMART" id="SM01058">
    <property type="entry name" value="CarD_TRCF"/>
    <property type="match status" value="1"/>
</dbReference>
<comment type="subcellular location">
    <subcellularLocation>
        <location evidence="9">Cytoplasm</location>
    </subcellularLocation>
</comment>
<dbReference type="SUPFAM" id="SSF143517">
    <property type="entry name" value="TRCF domain-like"/>
    <property type="match status" value="1"/>
</dbReference>
<dbReference type="InterPro" id="IPR001650">
    <property type="entry name" value="Helicase_C-like"/>
</dbReference>
<dbReference type="Gene3D" id="3.30.2060.10">
    <property type="entry name" value="Penicillin-binding protein 1b domain"/>
    <property type="match status" value="1"/>
</dbReference>
<dbReference type="PANTHER" id="PTHR47964:SF1">
    <property type="entry name" value="ATP-DEPENDENT DNA HELICASE HOMOLOG RECG, CHLOROPLASTIC"/>
    <property type="match status" value="1"/>
</dbReference>
<dbReference type="EMBL" id="DVHA01000305">
    <property type="protein sequence ID" value="HIR61778.1"/>
    <property type="molecule type" value="Genomic_DNA"/>
</dbReference>
<dbReference type="InterPro" id="IPR047112">
    <property type="entry name" value="RecG/Mfd"/>
</dbReference>
<dbReference type="GO" id="GO:0003678">
    <property type="term" value="F:DNA helicase activity"/>
    <property type="evidence" value="ECO:0007669"/>
    <property type="project" value="TreeGrafter"/>
</dbReference>
<dbReference type="PROSITE" id="PS51192">
    <property type="entry name" value="HELICASE_ATP_BIND_1"/>
    <property type="match status" value="1"/>
</dbReference>
<feature type="domain" description="Helicase ATP-binding" evidence="10">
    <location>
        <begin position="617"/>
        <end position="778"/>
    </location>
</feature>
<dbReference type="InterPro" id="IPR027417">
    <property type="entry name" value="P-loop_NTPase"/>
</dbReference>
<evidence type="ECO:0000256" key="6">
    <source>
        <dbReference type="ARBA" id="ARBA00022840"/>
    </source>
</evidence>
<dbReference type="Pfam" id="PF17757">
    <property type="entry name" value="UvrB_inter"/>
    <property type="match status" value="1"/>
</dbReference>
<dbReference type="Pfam" id="PF00271">
    <property type="entry name" value="Helicase_C"/>
    <property type="match status" value="1"/>
</dbReference>
<dbReference type="SUPFAM" id="SSF52540">
    <property type="entry name" value="P-loop containing nucleoside triphosphate hydrolases"/>
    <property type="match status" value="3"/>
</dbReference>
<sequence>MIENIKKGLSPFLCVGLSAIHKANFIYAARQDLNTPLLLLTQDDLAAARLAADINAMAGTEDFALVFPSRDYSYRQMESVSGEYEQQRLGVLSRILQGEAPVVIASAQAASSRTVQPEALRQATFKVSTDPAVNEAGDMQALVARLAMAGYARRPQVDGVSQFAVRGGILDLFPPGEPNPVRIEYWGDEIDTITYFELDSQRRTDPLTTLSISPAGEVLFKEGELKERLELLLQSIGRRKQTAAAREHIQKDLDKLEAGMELDSLDKYFPLTGKFTTLLDYFPPETPVFLSEYADLKETIRAQWAQHQEDLKILFEEGELCKGLDSFFLSPDMLEGLLSERREIYLETFAHGGFGELKDVINLSPLQNSGWNGDLKLLKSDLDPLLEQGYCCCVLAGTDKAAQNLASDLTRLGLPASYEKDLKAIRYRRVVVLAGTLSTGFEYPEIRFSLTTTARAYSLPTKKPKKRKGEEIRSLSDLSPGDYVVHVTHGIGVFDGIHKLELQGVVKDYIKIKYAGSDILYVPVTQLDLVSKYIGPREDAHVKLNRLHSTEWQKTRQRVKKAVDEMADELIALYAKRMSVKGYAFSPDDEMQRDFEEHFEYQETDDQLRCIREIKEDMEKPVPMERLLCGDVGFGKTEVALRAAFKCVLDGKQCAILCPTTILAWQHYQTITARMGNYPVTIELLSRFRSPKEQKEIMAKLERGLIDVIVGTHRLISKDVHFKDLGLAIIDEEQRFGVAHKERFKEMLASVDMLTLSATPIPRTLNMAMSGIRDMSVLEEPPQNRHPIQTYVLEHDTGVIIEALRKELRRGGQAYYLHNNTETIDACAAKIQERIPEARIGIAHGKMSEEALSRVWRQLMEQEIDILVCTTIIETGVDVSNVNTLVIENADRMGLSQLYQLRGRVGRSSRRAYAYFTFQRGKVLTEVATKRLNAIREFTRFGSGFRIALRDLEIRGAGNILGTRQHGHMEAVGYDMYLRLLSEAVAEKKGETPEVRSTAECLVDIQLEAHIPEDYIENLSQRLDIYRKIASVRNEADSSDLIDELIDRFGDPPDAVKGLIDVALLRNTAAQFGFKEITQKGQMLHLIPEKLDVNVAAMINMYMKGRCIVVSGQAPYIGVKIEGNAMDTLREVMKTLQKFRSEDFMQRLGK</sequence>
<dbReference type="GO" id="GO:0005737">
    <property type="term" value="C:cytoplasm"/>
    <property type="evidence" value="ECO:0007669"/>
    <property type="project" value="UniProtKB-SubCell"/>
</dbReference>
<proteinExistence type="inferred from homology"/>
<dbReference type="SMART" id="SM00487">
    <property type="entry name" value="DEXDc"/>
    <property type="match status" value="1"/>
</dbReference>